<name>A0A917K5C2_9PSEU</name>
<sequence>MGAEAAELGSIVEQLAAISDRLDVLDRATAAKFGVNNWLMPFAMAALGQAEDNLRSIAGDWK</sequence>
<evidence type="ECO:0000313" key="2">
    <source>
        <dbReference type="Proteomes" id="UP000597989"/>
    </source>
</evidence>
<protein>
    <submittedName>
        <fullName evidence="1">Uncharacterized protein</fullName>
    </submittedName>
</protein>
<dbReference type="AlphaFoldDB" id="A0A917K5C2"/>
<dbReference type="EMBL" id="BMMT01000018">
    <property type="protein sequence ID" value="GGJ01593.1"/>
    <property type="molecule type" value="Genomic_DNA"/>
</dbReference>
<comment type="caution">
    <text evidence="1">The sequence shown here is derived from an EMBL/GenBank/DDBJ whole genome shotgun (WGS) entry which is preliminary data.</text>
</comment>
<accession>A0A917K5C2</accession>
<organism evidence="1 2">
    <name type="scientific">Saccharopolyspora thermophila</name>
    <dbReference type="NCBI Taxonomy" id="89367"/>
    <lineage>
        <taxon>Bacteria</taxon>
        <taxon>Bacillati</taxon>
        <taxon>Actinomycetota</taxon>
        <taxon>Actinomycetes</taxon>
        <taxon>Pseudonocardiales</taxon>
        <taxon>Pseudonocardiaceae</taxon>
        <taxon>Saccharopolyspora</taxon>
    </lineage>
</organism>
<proteinExistence type="predicted"/>
<dbReference type="Proteomes" id="UP000597989">
    <property type="component" value="Unassembled WGS sequence"/>
</dbReference>
<gene>
    <name evidence="1" type="ORF">GCM10011581_43500</name>
</gene>
<reference evidence="1 2" key="1">
    <citation type="journal article" date="2014" name="Int. J. Syst. Evol. Microbiol.">
        <title>Complete genome sequence of Corynebacterium casei LMG S-19264T (=DSM 44701T), isolated from a smear-ripened cheese.</title>
        <authorList>
            <consortium name="US DOE Joint Genome Institute (JGI-PGF)"/>
            <person name="Walter F."/>
            <person name="Albersmeier A."/>
            <person name="Kalinowski J."/>
            <person name="Ruckert C."/>
        </authorList>
    </citation>
    <scope>NUCLEOTIDE SEQUENCE [LARGE SCALE GENOMIC DNA]</scope>
    <source>
        <strain evidence="1 2">CGMCC 4.7206</strain>
    </source>
</reference>
<evidence type="ECO:0000313" key="1">
    <source>
        <dbReference type="EMBL" id="GGJ01593.1"/>
    </source>
</evidence>